<evidence type="ECO:0000256" key="9">
    <source>
        <dbReference type="ARBA" id="ARBA00023136"/>
    </source>
</evidence>
<dbReference type="InterPro" id="IPR003691">
    <property type="entry name" value="FluC"/>
</dbReference>
<keyword evidence="4 14" id="KW-0812">Transmembrane</keyword>
<evidence type="ECO:0000256" key="8">
    <source>
        <dbReference type="ARBA" id="ARBA00023065"/>
    </source>
</evidence>
<keyword evidence="5 14" id="KW-0479">Metal-binding</keyword>
<evidence type="ECO:0000256" key="11">
    <source>
        <dbReference type="ARBA" id="ARBA00035120"/>
    </source>
</evidence>
<feature type="binding site" evidence="14">
    <location>
        <position position="74"/>
    </location>
    <ligand>
        <name>Na(+)</name>
        <dbReference type="ChEBI" id="CHEBI:29101"/>
        <note>structural</note>
    </ligand>
</feature>
<keyword evidence="16" id="KW-1185">Reference proteome</keyword>
<reference evidence="15 16" key="1">
    <citation type="journal article" date="2016" name="Front. Microbiol.">
        <title>Comprehensive Phylogenetic Analysis of Bovine Non-aureus Staphylococci Species Based on Whole-Genome Sequencing.</title>
        <authorList>
            <person name="Naushad S."/>
            <person name="Barkema H.W."/>
            <person name="Luby C."/>
            <person name="Condas L.A."/>
            <person name="Nobrega D.B."/>
            <person name="Carson D.A."/>
            <person name="De Buck J."/>
        </authorList>
    </citation>
    <scope>NUCLEOTIDE SEQUENCE [LARGE SCALE GENOMIC DNA]</scope>
    <source>
        <strain evidence="15 16">SNUC 993</strain>
    </source>
</reference>
<keyword evidence="7 14" id="KW-0915">Sodium</keyword>
<evidence type="ECO:0000256" key="3">
    <source>
        <dbReference type="ARBA" id="ARBA00022475"/>
    </source>
</evidence>
<dbReference type="EMBL" id="PZDI01000024">
    <property type="protein sequence ID" value="PTH18149.1"/>
    <property type="molecule type" value="Genomic_DNA"/>
</dbReference>
<evidence type="ECO:0000256" key="12">
    <source>
        <dbReference type="ARBA" id="ARBA00035585"/>
    </source>
</evidence>
<evidence type="ECO:0000313" key="16">
    <source>
        <dbReference type="Proteomes" id="UP000242694"/>
    </source>
</evidence>
<evidence type="ECO:0000256" key="10">
    <source>
        <dbReference type="ARBA" id="ARBA00023303"/>
    </source>
</evidence>
<dbReference type="Pfam" id="PF02537">
    <property type="entry name" value="CRCB"/>
    <property type="match status" value="1"/>
</dbReference>
<evidence type="ECO:0000256" key="6">
    <source>
        <dbReference type="ARBA" id="ARBA00022989"/>
    </source>
</evidence>
<comment type="similarity">
    <text evidence="11 14">Belongs to the fluoride channel Fluc/FEX (TC 1.A.43) family.</text>
</comment>
<sequence length="122" mass="13074">MPYAYIFAGGAIGASLRYLISQLNTDLTFPLGTWLVNVIGAFAMAWCSTTALSLLRHHPKLKKGLTTGLIGALTTFSTFQFELVSLFNQGNAFILIIYALTSYVGGMAACLLGLKLGGRQHA</sequence>
<evidence type="ECO:0000256" key="14">
    <source>
        <dbReference type="HAMAP-Rule" id="MF_00454"/>
    </source>
</evidence>
<comment type="caution">
    <text evidence="15">The sequence shown here is derived from an EMBL/GenBank/DDBJ whole genome shotgun (WGS) entry which is preliminary data.</text>
</comment>
<dbReference type="PANTHER" id="PTHR28259:SF16">
    <property type="entry name" value="FLUORIDE-SPECIFIC ION CHANNEL FLUC 2"/>
    <property type="match status" value="1"/>
</dbReference>
<dbReference type="NCBIfam" id="NF010797">
    <property type="entry name" value="PRK14201.1"/>
    <property type="match status" value="1"/>
</dbReference>
<dbReference type="PANTHER" id="PTHR28259">
    <property type="entry name" value="FLUORIDE EXPORT PROTEIN 1-RELATED"/>
    <property type="match status" value="1"/>
</dbReference>
<evidence type="ECO:0000256" key="5">
    <source>
        <dbReference type="ARBA" id="ARBA00022723"/>
    </source>
</evidence>
<gene>
    <name evidence="14" type="primary">fluC</name>
    <name evidence="14" type="synonym">crcB</name>
    <name evidence="15" type="ORF">BU607_06310</name>
</gene>
<comment type="activity regulation">
    <text evidence="14">Na(+) is not transported, but it plays an essential structural role and its presence is essential for fluoride channel function.</text>
</comment>
<keyword evidence="6 14" id="KW-1133">Transmembrane helix</keyword>
<keyword evidence="3 14" id="KW-1003">Cell membrane</keyword>
<feature type="binding site" evidence="14">
    <location>
        <position position="71"/>
    </location>
    <ligand>
        <name>Na(+)</name>
        <dbReference type="ChEBI" id="CHEBI:29101"/>
        <note>structural</note>
    </ligand>
</feature>
<feature type="transmembrane region" description="Helical" evidence="14">
    <location>
        <begin position="67"/>
        <end position="87"/>
    </location>
</feature>
<keyword evidence="2 14" id="KW-0813">Transport</keyword>
<evidence type="ECO:0000256" key="2">
    <source>
        <dbReference type="ARBA" id="ARBA00022448"/>
    </source>
</evidence>
<keyword evidence="8 14" id="KW-0406">Ion transport</keyword>
<evidence type="ECO:0000256" key="7">
    <source>
        <dbReference type="ARBA" id="ARBA00023053"/>
    </source>
</evidence>
<organism evidence="15 16">
    <name type="scientific">Staphylococcus auricularis</name>
    <dbReference type="NCBI Taxonomy" id="29379"/>
    <lineage>
        <taxon>Bacteria</taxon>
        <taxon>Bacillati</taxon>
        <taxon>Bacillota</taxon>
        <taxon>Bacilli</taxon>
        <taxon>Bacillales</taxon>
        <taxon>Staphylococcaceae</taxon>
        <taxon>Staphylococcus</taxon>
    </lineage>
</organism>
<protein>
    <recommendedName>
        <fullName evidence="14">Fluoride-specific ion channel FluC</fullName>
    </recommendedName>
</protein>
<evidence type="ECO:0000256" key="13">
    <source>
        <dbReference type="ARBA" id="ARBA00049940"/>
    </source>
</evidence>
<keyword evidence="9 14" id="KW-0472">Membrane</keyword>
<dbReference type="Proteomes" id="UP000242694">
    <property type="component" value="Unassembled WGS sequence"/>
</dbReference>
<feature type="transmembrane region" description="Helical" evidence="14">
    <location>
        <begin position="34"/>
        <end position="55"/>
    </location>
</feature>
<proteinExistence type="inferred from homology"/>
<keyword evidence="10 14" id="KW-0407">Ion channel</keyword>
<comment type="catalytic activity">
    <reaction evidence="12">
        <text>fluoride(in) = fluoride(out)</text>
        <dbReference type="Rhea" id="RHEA:76159"/>
        <dbReference type="ChEBI" id="CHEBI:17051"/>
    </reaction>
    <physiologicalReaction direction="left-to-right" evidence="12">
        <dbReference type="Rhea" id="RHEA:76160"/>
    </physiologicalReaction>
</comment>
<evidence type="ECO:0000313" key="15">
    <source>
        <dbReference type="EMBL" id="PTH18149.1"/>
    </source>
</evidence>
<evidence type="ECO:0000256" key="4">
    <source>
        <dbReference type="ARBA" id="ARBA00022692"/>
    </source>
</evidence>
<dbReference type="RefSeq" id="WP_107391643.1">
    <property type="nucleotide sequence ID" value="NZ_JAHCOE010000001.1"/>
</dbReference>
<accession>A0ABX5IFT1</accession>
<name>A0ABX5IFT1_9STAP</name>
<dbReference type="HAMAP" id="MF_00454">
    <property type="entry name" value="FluC"/>
    <property type="match status" value="1"/>
</dbReference>
<comment type="subcellular location">
    <subcellularLocation>
        <location evidence="1 14">Cell membrane</location>
        <topology evidence="1 14">Multi-pass membrane protein</topology>
    </subcellularLocation>
</comment>
<comment type="function">
    <text evidence="13 14">Fluoride-specific ion channel. Important for reducing fluoride concentration in the cell, thus reducing its toxicity.</text>
</comment>
<feature type="transmembrane region" description="Helical" evidence="14">
    <location>
        <begin position="93"/>
        <end position="114"/>
    </location>
</feature>
<evidence type="ECO:0000256" key="1">
    <source>
        <dbReference type="ARBA" id="ARBA00004651"/>
    </source>
</evidence>